<dbReference type="Proteomes" id="UP000800036">
    <property type="component" value="Unassembled WGS sequence"/>
</dbReference>
<accession>A0A6A5V4D8</accession>
<reference evidence="1" key="1">
    <citation type="journal article" date="2020" name="Stud. Mycol.">
        <title>101 Dothideomycetes genomes: a test case for predicting lifestyles and emergence of pathogens.</title>
        <authorList>
            <person name="Haridas S."/>
            <person name="Albert R."/>
            <person name="Binder M."/>
            <person name="Bloem J."/>
            <person name="Labutti K."/>
            <person name="Salamov A."/>
            <person name="Andreopoulos B."/>
            <person name="Baker S."/>
            <person name="Barry K."/>
            <person name="Bills G."/>
            <person name="Bluhm B."/>
            <person name="Cannon C."/>
            <person name="Castanera R."/>
            <person name="Culley D."/>
            <person name="Daum C."/>
            <person name="Ezra D."/>
            <person name="Gonzalez J."/>
            <person name="Henrissat B."/>
            <person name="Kuo A."/>
            <person name="Liang C."/>
            <person name="Lipzen A."/>
            <person name="Lutzoni F."/>
            <person name="Magnuson J."/>
            <person name="Mondo S."/>
            <person name="Nolan M."/>
            <person name="Ohm R."/>
            <person name="Pangilinan J."/>
            <person name="Park H.-J."/>
            <person name="Ramirez L."/>
            <person name="Alfaro M."/>
            <person name="Sun H."/>
            <person name="Tritt A."/>
            <person name="Yoshinaga Y."/>
            <person name="Zwiers L.-H."/>
            <person name="Turgeon B."/>
            <person name="Goodwin S."/>
            <person name="Spatafora J."/>
            <person name="Crous P."/>
            <person name="Grigoriev I."/>
        </authorList>
    </citation>
    <scope>NUCLEOTIDE SEQUENCE</scope>
    <source>
        <strain evidence="1">CBS 107.79</strain>
    </source>
</reference>
<dbReference type="EMBL" id="ML976705">
    <property type="protein sequence ID" value="KAF1969896.1"/>
    <property type="molecule type" value="Genomic_DNA"/>
</dbReference>
<organism evidence="1 2">
    <name type="scientific">Bimuria novae-zelandiae CBS 107.79</name>
    <dbReference type="NCBI Taxonomy" id="1447943"/>
    <lineage>
        <taxon>Eukaryota</taxon>
        <taxon>Fungi</taxon>
        <taxon>Dikarya</taxon>
        <taxon>Ascomycota</taxon>
        <taxon>Pezizomycotina</taxon>
        <taxon>Dothideomycetes</taxon>
        <taxon>Pleosporomycetidae</taxon>
        <taxon>Pleosporales</taxon>
        <taxon>Massarineae</taxon>
        <taxon>Didymosphaeriaceae</taxon>
        <taxon>Bimuria</taxon>
    </lineage>
</organism>
<proteinExistence type="predicted"/>
<name>A0A6A5V4D8_9PLEO</name>
<sequence length="163" mass="18149">MYKTLPNPPPDLTLYLFPHRHTALFNALYASPHGGPIRMLPLVLESGTIHYELHVPCIALFNRLSQLTITTTSMTRAEWETLRTFIHEEGVLKVILSLDGGKTDFLGKLVVAGGSGEGEEGVEGVERESVSVRVWWQERRGEGAVLGARMRRGLEWVKARLGS</sequence>
<protein>
    <submittedName>
        <fullName evidence="1">Uncharacterized protein</fullName>
    </submittedName>
</protein>
<dbReference type="OrthoDB" id="10515162at2759"/>
<evidence type="ECO:0000313" key="2">
    <source>
        <dbReference type="Proteomes" id="UP000800036"/>
    </source>
</evidence>
<gene>
    <name evidence="1" type="ORF">BU23DRAFT_231803</name>
</gene>
<evidence type="ECO:0000313" key="1">
    <source>
        <dbReference type="EMBL" id="KAF1969896.1"/>
    </source>
</evidence>
<keyword evidence="2" id="KW-1185">Reference proteome</keyword>
<dbReference type="AlphaFoldDB" id="A0A6A5V4D8"/>